<feature type="region of interest" description="Disordered" evidence="1">
    <location>
        <begin position="1"/>
        <end position="22"/>
    </location>
</feature>
<evidence type="ECO:0000256" key="1">
    <source>
        <dbReference type="SAM" id="MobiDB-lite"/>
    </source>
</evidence>
<organism evidence="2 3">
    <name type="scientific">Stylosanthes scabra</name>
    <dbReference type="NCBI Taxonomy" id="79078"/>
    <lineage>
        <taxon>Eukaryota</taxon>
        <taxon>Viridiplantae</taxon>
        <taxon>Streptophyta</taxon>
        <taxon>Embryophyta</taxon>
        <taxon>Tracheophyta</taxon>
        <taxon>Spermatophyta</taxon>
        <taxon>Magnoliopsida</taxon>
        <taxon>eudicotyledons</taxon>
        <taxon>Gunneridae</taxon>
        <taxon>Pentapetalae</taxon>
        <taxon>rosids</taxon>
        <taxon>fabids</taxon>
        <taxon>Fabales</taxon>
        <taxon>Fabaceae</taxon>
        <taxon>Papilionoideae</taxon>
        <taxon>50 kb inversion clade</taxon>
        <taxon>dalbergioids sensu lato</taxon>
        <taxon>Dalbergieae</taxon>
        <taxon>Pterocarpus clade</taxon>
        <taxon>Stylosanthes</taxon>
    </lineage>
</organism>
<evidence type="ECO:0000313" key="3">
    <source>
        <dbReference type="Proteomes" id="UP001341840"/>
    </source>
</evidence>
<evidence type="ECO:0000313" key="2">
    <source>
        <dbReference type="EMBL" id="MED6157369.1"/>
    </source>
</evidence>
<comment type="caution">
    <text evidence="2">The sequence shown here is derived from an EMBL/GenBank/DDBJ whole genome shotgun (WGS) entry which is preliminary data.</text>
</comment>
<keyword evidence="3" id="KW-1185">Reference proteome</keyword>
<protein>
    <submittedName>
        <fullName evidence="2">Uncharacterized protein</fullName>
    </submittedName>
</protein>
<proteinExistence type="predicted"/>
<reference evidence="2 3" key="1">
    <citation type="journal article" date="2023" name="Plants (Basel)">
        <title>Bridging the Gap: Combining Genomics and Transcriptomics Approaches to Understand Stylosanthes scabra, an Orphan Legume from the Brazilian Caatinga.</title>
        <authorList>
            <person name="Ferreira-Neto J.R.C."/>
            <person name="da Silva M.D."/>
            <person name="Binneck E."/>
            <person name="de Melo N.F."/>
            <person name="da Silva R.H."/>
            <person name="de Melo A.L.T.M."/>
            <person name="Pandolfi V."/>
            <person name="Bustamante F.O."/>
            <person name="Brasileiro-Vidal A.C."/>
            <person name="Benko-Iseppon A.M."/>
        </authorList>
    </citation>
    <scope>NUCLEOTIDE SEQUENCE [LARGE SCALE GENOMIC DNA]</scope>
    <source>
        <tissue evidence="2">Leaves</tissue>
    </source>
</reference>
<dbReference type="EMBL" id="JASCZI010120905">
    <property type="protein sequence ID" value="MED6157369.1"/>
    <property type="molecule type" value="Genomic_DNA"/>
</dbReference>
<accession>A0ABU6U8K9</accession>
<dbReference type="Proteomes" id="UP001341840">
    <property type="component" value="Unassembled WGS sequence"/>
</dbReference>
<name>A0ABU6U8K9_9FABA</name>
<sequence>MARPPPLVARPHDLKLPNSSSLESSRARTILMACPHASRARAIALALPRSELGHIRPKLPSCMVRSRPLLGASTRPRVRATALMSRRGKQAAANDATPSRV</sequence>
<gene>
    <name evidence="2" type="ORF">PIB30_022495</name>
</gene>